<reference evidence="2" key="1">
    <citation type="submission" date="2020-06" db="EMBL/GenBank/DDBJ databases">
        <title>Lateral gene transfer of anion-conducting channel rhodopsins between green algae and giant viruses.</title>
        <authorList>
            <person name="Rozenberg A."/>
            <person name="Oppermann J."/>
            <person name="Wietek J."/>
            <person name="Fernandez Lahore R.G."/>
            <person name="Sandaa R.-A."/>
            <person name="Bratbak G."/>
            <person name="Hegemann P."/>
            <person name="Beja O."/>
        </authorList>
    </citation>
    <scope>NUCLEOTIDE SEQUENCE</scope>
    <source>
        <strain evidence="2">01B</strain>
    </source>
</reference>
<evidence type="ECO:0000313" key="2">
    <source>
        <dbReference type="EMBL" id="QOI90142.1"/>
    </source>
</evidence>
<gene>
    <name evidence="2" type="ORF">HWQ62_00004</name>
</gene>
<dbReference type="Proteomes" id="UP001162120">
    <property type="component" value="Segment"/>
</dbReference>
<evidence type="ECO:0000256" key="1">
    <source>
        <dbReference type="SAM" id="MobiDB-lite"/>
    </source>
</evidence>
<name>A0A7M4CEP0_9VIRU</name>
<sequence>MNFKILNNISGSSSSRSSQHKVSPKRINMDKLKKQVKLIDQNKKDNFKKSVSFFKEMGQKDIDFMTALHESMVDNIKNSEPTNLAVFDIFDDIREADLKEQFLDEEDIFDN</sequence>
<keyword evidence="3" id="KW-1185">Reference proteome</keyword>
<proteinExistence type="predicted"/>
<protein>
    <submittedName>
        <fullName evidence="2">Uncharacterized protein</fullName>
    </submittedName>
</protein>
<dbReference type="EMBL" id="MT663534">
    <property type="protein sequence ID" value="QOI90142.1"/>
    <property type="molecule type" value="Genomic_DNA"/>
</dbReference>
<accession>A0A7M4CEP0</accession>
<organism evidence="2 3">
    <name type="scientific">Pyramimonas orientalis virus 01B</name>
    <dbReference type="NCBI Taxonomy" id="3134525"/>
    <lineage>
        <taxon>Viruses</taxon>
        <taxon>Varidnaviria</taxon>
        <taxon>Bamfordvirae</taxon>
        <taxon>Nucleocytoviricota</taxon>
        <taxon>Megaviricetes</taxon>
        <taxon>Imitervirales</taxon>
        <taxon>Allomimiviridae</taxon>
        <taxon>Heliosvirus</taxon>
        <taxon>Heliosvirus raunefjordenense</taxon>
    </lineage>
</organism>
<feature type="region of interest" description="Disordered" evidence="1">
    <location>
        <begin position="1"/>
        <end position="26"/>
    </location>
</feature>
<evidence type="ECO:0000313" key="3">
    <source>
        <dbReference type="Proteomes" id="UP001162120"/>
    </source>
</evidence>